<dbReference type="Pfam" id="PF02466">
    <property type="entry name" value="Tim17"/>
    <property type="match status" value="1"/>
</dbReference>
<keyword evidence="2" id="KW-1133">Transmembrane helix</keyword>
<evidence type="ECO:0000256" key="2">
    <source>
        <dbReference type="SAM" id="Phobius"/>
    </source>
</evidence>
<name>A0AAD1XSW9_EUPCR</name>
<evidence type="ECO:0000313" key="3">
    <source>
        <dbReference type="EMBL" id="CAI2378688.1"/>
    </source>
</evidence>
<dbReference type="EMBL" id="CAMPGE010020443">
    <property type="protein sequence ID" value="CAI2378688.1"/>
    <property type="molecule type" value="Genomic_DNA"/>
</dbReference>
<dbReference type="PANTHER" id="PTHR12459">
    <property type="entry name" value="TRANSMEMBRANE PROTEIN 135-RELATED"/>
    <property type="match status" value="1"/>
</dbReference>
<feature type="transmembrane region" description="Helical" evidence="2">
    <location>
        <begin position="116"/>
        <end position="132"/>
    </location>
</feature>
<feature type="compositionally biased region" description="Basic and acidic residues" evidence="1">
    <location>
        <begin position="15"/>
        <end position="25"/>
    </location>
</feature>
<reference evidence="3" key="1">
    <citation type="submission" date="2023-07" db="EMBL/GenBank/DDBJ databases">
        <authorList>
            <consortium name="AG Swart"/>
            <person name="Singh M."/>
            <person name="Singh A."/>
            <person name="Seah K."/>
            <person name="Emmerich C."/>
        </authorList>
    </citation>
    <scope>NUCLEOTIDE SEQUENCE</scope>
    <source>
        <strain evidence="3">DP1</strain>
    </source>
</reference>
<protein>
    <recommendedName>
        <fullName evidence="5">Peroxisomal membrane protein 4</fullName>
    </recommendedName>
</protein>
<dbReference type="PANTHER" id="PTHR12459:SF15">
    <property type="entry name" value="TRANSMEMBRANE PROTEIN 135"/>
    <property type="match status" value="1"/>
</dbReference>
<dbReference type="AlphaFoldDB" id="A0AAD1XSW9"/>
<feature type="transmembrane region" description="Helical" evidence="2">
    <location>
        <begin position="79"/>
        <end position="96"/>
    </location>
</feature>
<dbReference type="InterPro" id="IPR026749">
    <property type="entry name" value="Tmem135"/>
</dbReference>
<keyword evidence="4" id="KW-1185">Reference proteome</keyword>
<dbReference type="Proteomes" id="UP001295684">
    <property type="component" value="Unassembled WGS sequence"/>
</dbReference>
<organism evidence="3 4">
    <name type="scientific">Euplotes crassus</name>
    <dbReference type="NCBI Taxonomy" id="5936"/>
    <lineage>
        <taxon>Eukaryota</taxon>
        <taxon>Sar</taxon>
        <taxon>Alveolata</taxon>
        <taxon>Ciliophora</taxon>
        <taxon>Intramacronucleata</taxon>
        <taxon>Spirotrichea</taxon>
        <taxon>Hypotrichia</taxon>
        <taxon>Euplotida</taxon>
        <taxon>Euplotidae</taxon>
        <taxon>Moneuplotes</taxon>
    </lineage>
</organism>
<gene>
    <name evidence="3" type="ORF">ECRASSUSDP1_LOCUS20087</name>
</gene>
<keyword evidence="2" id="KW-0472">Membrane</keyword>
<keyword evidence="2" id="KW-0812">Transmembrane</keyword>
<accession>A0AAD1XSW9</accession>
<sequence>MDQVDSSQQMGKVENNLKEAKDIGKNNKPKRRLMTERLMKLYLTIFKRTVTSATTRTPFCKHQIASCFMHSLEGFLKDFFIGAFVKGGITLLLGLLKPKKGLFGAFKNIFSSDTAMFALFTGTFLATYRLTLCKLRALRGKEDKYNSMIAGFLASLTLAFDNSKSRRITVAIYSFARSLESVIKVLDHNEIIRERKLWPVFLLNILHIYIAVTWYFDIDGFPPGLNKPIEKITGAKENDYIIIERVCRVMYSSEKR</sequence>
<proteinExistence type="predicted"/>
<feature type="compositionally biased region" description="Polar residues" evidence="1">
    <location>
        <begin position="1"/>
        <end position="10"/>
    </location>
</feature>
<evidence type="ECO:0000256" key="1">
    <source>
        <dbReference type="SAM" id="MobiDB-lite"/>
    </source>
</evidence>
<evidence type="ECO:0000313" key="4">
    <source>
        <dbReference type="Proteomes" id="UP001295684"/>
    </source>
</evidence>
<evidence type="ECO:0008006" key="5">
    <source>
        <dbReference type="Google" id="ProtNLM"/>
    </source>
</evidence>
<feature type="region of interest" description="Disordered" evidence="1">
    <location>
        <begin position="1"/>
        <end position="26"/>
    </location>
</feature>
<comment type="caution">
    <text evidence="3">The sequence shown here is derived from an EMBL/GenBank/DDBJ whole genome shotgun (WGS) entry which is preliminary data.</text>
</comment>
<feature type="transmembrane region" description="Helical" evidence="2">
    <location>
        <begin position="197"/>
        <end position="216"/>
    </location>
</feature>